<dbReference type="EMBL" id="JBIAZM010000002">
    <property type="protein sequence ID" value="MFF5198973.1"/>
    <property type="molecule type" value="Genomic_DNA"/>
</dbReference>
<dbReference type="InterPro" id="IPR034139">
    <property type="entry name" value="TOPRIM_OLD"/>
</dbReference>
<dbReference type="Pfam" id="PF20469">
    <property type="entry name" value="OLD-like_TOPRIM"/>
    <property type="match status" value="1"/>
</dbReference>
<dbReference type="InterPro" id="IPR027417">
    <property type="entry name" value="P-loop_NTPase"/>
</dbReference>
<keyword evidence="4" id="KW-0378">Hydrolase</keyword>
<feature type="domain" description="Endonuclease GajA/Old nuclease/RecF-like AAA" evidence="1">
    <location>
        <begin position="381"/>
        <end position="468"/>
    </location>
</feature>
<gene>
    <name evidence="4" type="ORF">ACFY3B_05120</name>
</gene>
<dbReference type="InterPro" id="IPR051396">
    <property type="entry name" value="Bact_Antivir_Def_Nuclease"/>
</dbReference>
<keyword evidence="4" id="KW-0255">Endonuclease</keyword>
<protein>
    <submittedName>
        <fullName evidence="4">ATP-dependent endonuclease</fullName>
    </submittedName>
</protein>
<feature type="domain" description="Rad50/SbcC-type AAA" evidence="2">
    <location>
        <begin position="127"/>
        <end position="204"/>
    </location>
</feature>
<reference evidence="4 5" key="1">
    <citation type="submission" date="2024-10" db="EMBL/GenBank/DDBJ databases">
        <title>The Natural Products Discovery Center: Release of the First 8490 Sequenced Strains for Exploring Actinobacteria Biosynthetic Diversity.</title>
        <authorList>
            <person name="Kalkreuter E."/>
            <person name="Kautsar S.A."/>
            <person name="Yang D."/>
            <person name="Bader C.D."/>
            <person name="Teijaro C.N."/>
            <person name="Fluegel L."/>
            <person name="Davis C.M."/>
            <person name="Simpson J.R."/>
            <person name="Lauterbach L."/>
            <person name="Steele A.D."/>
            <person name="Gui C."/>
            <person name="Meng S."/>
            <person name="Li G."/>
            <person name="Viehrig K."/>
            <person name="Ye F."/>
            <person name="Su P."/>
            <person name="Kiefer A.F."/>
            <person name="Nichols A."/>
            <person name="Cepeda A.J."/>
            <person name="Yan W."/>
            <person name="Fan B."/>
            <person name="Jiang Y."/>
            <person name="Adhikari A."/>
            <person name="Zheng C.-J."/>
            <person name="Schuster L."/>
            <person name="Cowan T.M."/>
            <person name="Smanski M.J."/>
            <person name="Chevrette M.G."/>
            <person name="De Carvalho L.P.S."/>
            <person name="Shen B."/>
        </authorList>
    </citation>
    <scope>NUCLEOTIDE SEQUENCE [LARGE SCALE GENOMIC DNA]</scope>
    <source>
        <strain evidence="4 5">NPDC000140</strain>
    </source>
</reference>
<dbReference type="GO" id="GO:0004519">
    <property type="term" value="F:endonuclease activity"/>
    <property type="evidence" value="ECO:0007669"/>
    <property type="project" value="UniProtKB-KW"/>
</dbReference>
<dbReference type="Gene3D" id="3.40.50.300">
    <property type="entry name" value="P-loop containing nucleotide triphosphate hydrolases"/>
    <property type="match status" value="2"/>
</dbReference>
<organism evidence="4 5">
    <name type="scientific">Micromonospora parva</name>
    <dbReference type="NCBI Taxonomy" id="1464048"/>
    <lineage>
        <taxon>Bacteria</taxon>
        <taxon>Bacillati</taxon>
        <taxon>Actinomycetota</taxon>
        <taxon>Actinomycetes</taxon>
        <taxon>Micromonosporales</taxon>
        <taxon>Micromonosporaceae</taxon>
        <taxon>Micromonospora</taxon>
    </lineage>
</organism>
<proteinExistence type="predicted"/>
<dbReference type="CDD" id="cd01026">
    <property type="entry name" value="TOPRIM_OLD"/>
    <property type="match status" value="1"/>
</dbReference>
<dbReference type="SUPFAM" id="SSF52540">
    <property type="entry name" value="P-loop containing nucleoside triphosphate hydrolases"/>
    <property type="match status" value="1"/>
</dbReference>
<name>A0ABW6VQZ1_9ACTN</name>
<dbReference type="PANTHER" id="PTHR43581:SF4">
    <property type="entry name" value="ATP_GTP PHOSPHATASE"/>
    <property type="match status" value="1"/>
</dbReference>
<comment type="caution">
    <text evidence="4">The sequence shown here is derived from an EMBL/GenBank/DDBJ whole genome shotgun (WGS) entry which is preliminary data.</text>
</comment>
<evidence type="ECO:0000259" key="3">
    <source>
        <dbReference type="Pfam" id="PF20469"/>
    </source>
</evidence>
<feature type="domain" description="OLD protein-like TOPRIM" evidence="3">
    <location>
        <begin position="520"/>
        <end position="588"/>
    </location>
</feature>
<accession>A0ABW6VQZ1</accession>
<evidence type="ECO:0000313" key="4">
    <source>
        <dbReference type="EMBL" id="MFF5198973.1"/>
    </source>
</evidence>
<dbReference type="InterPro" id="IPR038729">
    <property type="entry name" value="Rad50/SbcC_AAA"/>
</dbReference>
<dbReference type="PANTHER" id="PTHR43581">
    <property type="entry name" value="ATP/GTP PHOSPHATASE"/>
    <property type="match status" value="1"/>
</dbReference>
<dbReference type="InterPro" id="IPR041685">
    <property type="entry name" value="AAA_GajA/Old/RecF-like"/>
</dbReference>
<keyword evidence="4" id="KW-0540">Nuclease</keyword>
<dbReference type="RefSeq" id="WP_156057781.1">
    <property type="nucleotide sequence ID" value="NZ_JBEZDH010000004.1"/>
</dbReference>
<dbReference type="Pfam" id="PF13175">
    <property type="entry name" value="AAA_15"/>
    <property type="match status" value="1"/>
</dbReference>
<evidence type="ECO:0000313" key="5">
    <source>
        <dbReference type="Proteomes" id="UP001602287"/>
    </source>
</evidence>
<sequence length="758" mass="83543">MLLTNDLAREPVRGLLASTVPIGLTRTICDRWRAALTAHPIDSDVATRCSSSSSGVAVADTNMELGYGLPLDCRAVPCPSSHATNGGYSGEWLVTKPDHLPTDRPMFDPLIEAEGSAPGLPMLFLRSLRVRNFRSVDDATFNYQPGLNVIIGPNNAAKTTAIDALRLVLGQCSYEKREDPIRLRHTDVFLGDRAAAGLVTVSFEATFSGRADSDLPAQFYELCCPDEVHAVGATGVKFMTFQLLYHADFEYDPVIGRFTHVRSDLRGGPNWSNPVSREVLDSIRAIYLAPLRDLVNDRARVGAEIERLIVSHTPDGRAEELKAIPGELRKRADEMLQDVTGNAHHTAAGRNLSAYAKPYRIADDAVSFAPQGVSDDLLRTMLPVFAHALHGSDGLPLSSNGLGINQLIYASIVLSRRGDARAAKDIHRFFLIEEPEAHLHPQLQDSFFHALNQITDHQIFVTSHSPTITAKTDIDKIVVMRRDETKGISRPLHLASAFAGHDHHKRYLHKFLDVTRSQLLFASGAIFVEGITEALLMQRFSEIIGLSLRDHAIEIVVVDSDEGFDHFRPLFGATQGPYSRGVFITDSDASPHEVKSDVQFFSDFDSALDPGLVVDGATATATGYGTFEFGLLRSAIIGGVHEQMLQMLQNAFAAAAPSEVSKAGKQELFVRDFLDHQHPALAYQKMKESTKGTCLREDDWYSTWRTNGYFRKAKSEFAFHLYEALAALPDDQAAKQFTVPRYICDAIRFVTHCDEAGT</sequence>
<evidence type="ECO:0000259" key="2">
    <source>
        <dbReference type="Pfam" id="PF13476"/>
    </source>
</evidence>
<keyword evidence="5" id="KW-1185">Reference proteome</keyword>
<dbReference type="Proteomes" id="UP001602287">
    <property type="component" value="Unassembled WGS sequence"/>
</dbReference>
<dbReference type="Pfam" id="PF13476">
    <property type="entry name" value="AAA_23"/>
    <property type="match status" value="1"/>
</dbReference>
<evidence type="ECO:0000259" key="1">
    <source>
        <dbReference type="Pfam" id="PF13175"/>
    </source>
</evidence>